<sequence length="144" mass="16386">NFPQLSIPLSSYQDRKCEDIFVGHSESLQAEKAVRCSQAMSVFKPFIFVEDVKAVPKVQSSCAEDCHHEHSEYKHELYEAHQCAISLMDNDKEAGDKLLCTMLDLEKQGIDAMEDMLNSSNPIDPAEVVDLFYDCVDTEIKFYK</sequence>
<feature type="non-terminal residue" evidence="2">
    <location>
        <position position="1"/>
    </location>
</feature>
<dbReference type="GO" id="GO:0070004">
    <property type="term" value="F:cysteine-type exopeptidase activity"/>
    <property type="evidence" value="ECO:0007669"/>
    <property type="project" value="InterPro"/>
</dbReference>
<dbReference type="InterPro" id="IPR005322">
    <property type="entry name" value="Peptidase_C69"/>
</dbReference>
<dbReference type="PANTHER" id="PTHR12994">
    <property type="entry name" value="SECERNIN"/>
    <property type="match status" value="1"/>
</dbReference>
<comment type="similarity">
    <text evidence="1">Belongs to the peptidase C69 family. Secernin subfamily.</text>
</comment>
<evidence type="ECO:0000256" key="1">
    <source>
        <dbReference type="ARBA" id="ARBA00005705"/>
    </source>
</evidence>
<dbReference type="PANTHER" id="PTHR12994:SF7">
    <property type="entry name" value="SECERNIN-1"/>
    <property type="match status" value="1"/>
</dbReference>
<organism evidence="2">
    <name type="scientific">Aquarana catesbeiana</name>
    <name type="common">American bullfrog</name>
    <name type="synonym">Rana catesbeiana</name>
    <dbReference type="NCBI Taxonomy" id="8400"/>
    <lineage>
        <taxon>Eukaryota</taxon>
        <taxon>Metazoa</taxon>
        <taxon>Chordata</taxon>
        <taxon>Craniata</taxon>
        <taxon>Vertebrata</taxon>
        <taxon>Euteleostomi</taxon>
        <taxon>Amphibia</taxon>
        <taxon>Batrachia</taxon>
        <taxon>Anura</taxon>
        <taxon>Neobatrachia</taxon>
        <taxon>Ranoidea</taxon>
        <taxon>Ranidae</taxon>
        <taxon>Aquarana</taxon>
    </lineage>
</organism>
<reference evidence="2" key="1">
    <citation type="submission" date="2017-08" db="EMBL/GenBank/DDBJ databases">
        <title>Assembly of the North American Bullfrog Genome.</title>
        <authorList>
            <person name="Warren R.L."/>
            <person name="Vandervalk B.P."/>
            <person name="Kucuk E."/>
            <person name="Birol I."/>
            <person name="Helbing C."/>
            <person name="Pandoh P."/>
            <person name="Behsaz B."/>
            <person name="Mohamadi H."/>
            <person name="Chu J."/>
            <person name="Jackman S."/>
            <person name="Hammond S.A."/>
            <person name="Veldhoen N."/>
            <person name="Kirk H."/>
            <person name="Zhao Y."/>
            <person name="Coope R."/>
            <person name="Pleasance S."/>
            <person name="Moore R."/>
            <person name="Holt R."/>
        </authorList>
    </citation>
    <scope>NUCLEOTIDE SEQUENCE</scope>
    <source>
        <strain evidence="2">Bruno</strain>
        <tissue evidence="2">Liver</tissue>
    </source>
</reference>
<name>A0A2G9S5D1_AQUCT</name>
<gene>
    <name evidence="2" type="ORF">AB205_0163690</name>
</gene>
<proteinExistence type="inferred from homology"/>
<dbReference type="EMBL" id="KV928299">
    <property type="protein sequence ID" value="PIO34651.1"/>
    <property type="molecule type" value="Genomic_DNA"/>
</dbReference>
<dbReference type="OrthoDB" id="5175656at2759"/>
<evidence type="ECO:0000313" key="2">
    <source>
        <dbReference type="EMBL" id="PIO34651.1"/>
    </source>
</evidence>
<dbReference type="GO" id="GO:0006508">
    <property type="term" value="P:proteolysis"/>
    <property type="evidence" value="ECO:0007669"/>
    <property type="project" value="InterPro"/>
</dbReference>
<dbReference type="GO" id="GO:0016805">
    <property type="term" value="F:dipeptidase activity"/>
    <property type="evidence" value="ECO:0007669"/>
    <property type="project" value="InterPro"/>
</dbReference>
<protein>
    <submittedName>
        <fullName evidence="2">Uncharacterized protein</fullName>
    </submittedName>
</protein>
<accession>A0A2G9S5D1</accession>
<dbReference type="AlphaFoldDB" id="A0A2G9S5D1"/>